<dbReference type="RefSeq" id="WP_170303074.1">
    <property type="nucleotide sequence ID" value="NZ_BKAJ01000048.1"/>
</dbReference>
<reference evidence="3 4" key="1">
    <citation type="submission" date="2019-07" db="EMBL/GenBank/DDBJ databases">
        <title>Whole genome shotgun sequence of Reyranella soli NBRC 108950.</title>
        <authorList>
            <person name="Hosoyama A."/>
            <person name="Uohara A."/>
            <person name="Ohji S."/>
            <person name="Ichikawa N."/>
        </authorList>
    </citation>
    <scope>NUCLEOTIDE SEQUENCE [LARGE SCALE GENOMIC DNA]</scope>
    <source>
        <strain evidence="3 4">NBRC 108950</strain>
    </source>
</reference>
<dbReference type="GO" id="GO:0005737">
    <property type="term" value="C:cytoplasm"/>
    <property type="evidence" value="ECO:0007669"/>
    <property type="project" value="TreeGrafter"/>
</dbReference>
<dbReference type="GO" id="GO:0016787">
    <property type="term" value="F:hydrolase activity"/>
    <property type="evidence" value="ECO:0007669"/>
    <property type="project" value="InterPro"/>
</dbReference>
<proteinExistence type="predicted"/>
<dbReference type="SUPFAM" id="SSF51556">
    <property type="entry name" value="Metallo-dependent hydrolases"/>
    <property type="match status" value="1"/>
</dbReference>
<evidence type="ECO:0000313" key="4">
    <source>
        <dbReference type="Proteomes" id="UP000321058"/>
    </source>
</evidence>
<dbReference type="InterPro" id="IPR006680">
    <property type="entry name" value="Amidohydro-rel"/>
</dbReference>
<dbReference type="PANTHER" id="PTHR21240">
    <property type="entry name" value="2-AMINO-3-CARBOXYLMUCONATE-6-SEMIALDEHYDE DECARBOXYLASE"/>
    <property type="match status" value="1"/>
</dbReference>
<dbReference type="Gene3D" id="3.20.20.140">
    <property type="entry name" value="Metal-dependent hydrolases"/>
    <property type="match status" value="1"/>
</dbReference>
<feature type="domain" description="Amidohydrolase-related" evidence="2">
    <location>
        <begin position="76"/>
        <end position="378"/>
    </location>
</feature>
<accession>A0A512NA56</accession>
<dbReference type="Proteomes" id="UP000321058">
    <property type="component" value="Unassembled WGS sequence"/>
</dbReference>
<keyword evidence="4" id="KW-1185">Reference proteome</keyword>
<dbReference type="AlphaFoldDB" id="A0A512NA56"/>
<name>A0A512NA56_9HYPH</name>
<dbReference type="Pfam" id="PF04909">
    <property type="entry name" value="Amidohydro_2"/>
    <property type="match status" value="1"/>
</dbReference>
<dbReference type="EMBL" id="BKAJ01000048">
    <property type="protein sequence ID" value="GEP55865.1"/>
    <property type="molecule type" value="Genomic_DNA"/>
</dbReference>
<sequence length="380" mass="42778">MQYKRISADCHLDMIWLPPDLFTSEASGDLKERMPFVSEGPNGKEWVARNGASFGLIAGVGSAGRKYEPGKQHRADRMAETGLYDAGLNGVRRPGDPDLRAQELDKDGVDAEVIYGVLAAAAKLEDAGASAEMLRIYNSFIIDFCKRHPQRMIGLACLPFGDIPAAVKEVHRVAKLGVKGVELSCSWNMTPMWHPMWDPLWAAIDETQLPLHFHTFPSVDPKLRAQTTGAAGLAMRYSSICMFQMTLGHILTALMGAAVFERFPRFRVVFGESGIGWLPYLIDRMDNEYLDQYRDIKMKLLPSEYWRRQCRATFQYDRIGTKLIEDMGVETLMWGSDYPHPDGIWPDSSEYIAKQFGHLPDDVTHKITCENAGKFYGLMN</sequence>
<dbReference type="InterPro" id="IPR032465">
    <property type="entry name" value="ACMSD"/>
</dbReference>
<dbReference type="GO" id="GO:0016831">
    <property type="term" value="F:carboxy-lyase activity"/>
    <property type="evidence" value="ECO:0007669"/>
    <property type="project" value="InterPro"/>
</dbReference>
<keyword evidence="1" id="KW-0456">Lyase</keyword>
<protein>
    <recommendedName>
        <fullName evidence="2">Amidohydrolase-related domain-containing protein</fullName>
    </recommendedName>
</protein>
<gene>
    <name evidence="3" type="ORF">RSO01_30310</name>
</gene>
<organism evidence="3 4">
    <name type="scientific">Reyranella soli</name>
    <dbReference type="NCBI Taxonomy" id="1230389"/>
    <lineage>
        <taxon>Bacteria</taxon>
        <taxon>Pseudomonadati</taxon>
        <taxon>Pseudomonadota</taxon>
        <taxon>Alphaproteobacteria</taxon>
        <taxon>Hyphomicrobiales</taxon>
        <taxon>Reyranellaceae</taxon>
        <taxon>Reyranella</taxon>
    </lineage>
</organism>
<evidence type="ECO:0000259" key="2">
    <source>
        <dbReference type="Pfam" id="PF04909"/>
    </source>
</evidence>
<dbReference type="InterPro" id="IPR032466">
    <property type="entry name" value="Metal_Hydrolase"/>
</dbReference>
<dbReference type="PANTHER" id="PTHR21240:SF28">
    <property type="entry name" value="ISO-OROTATE DECARBOXYLASE (EUROFUNG)"/>
    <property type="match status" value="1"/>
</dbReference>
<evidence type="ECO:0000313" key="3">
    <source>
        <dbReference type="EMBL" id="GEP55865.1"/>
    </source>
</evidence>
<evidence type="ECO:0000256" key="1">
    <source>
        <dbReference type="ARBA" id="ARBA00023239"/>
    </source>
</evidence>
<dbReference type="GO" id="GO:0019748">
    <property type="term" value="P:secondary metabolic process"/>
    <property type="evidence" value="ECO:0007669"/>
    <property type="project" value="TreeGrafter"/>
</dbReference>
<comment type="caution">
    <text evidence="3">The sequence shown here is derived from an EMBL/GenBank/DDBJ whole genome shotgun (WGS) entry which is preliminary data.</text>
</comment>